<dbReference type="Pfam" id="PF23733">
    <property type="entry name" value="GRXCR1-2_C"/>
    <property type="match status" value="1"/>
</dbReference>
<dbReference type="Pfam" id="PF00462">
    <property type="entry name" value="Glutaredoxin"/>
    <property type="match status" value="1"/>
</dbReference>
<evidence type="ECO:0000313" key="3">
    <source>
        <dbReference type="Proteomes" id="UP000087171"/>
    </source>
</evidence>
<keyword evidence="3" id="KW-1185">Reference proteome</keyword>
<feature type="domain" description="Glutaredoxin" evidence="2">
    <location>
        <begin position="145"/>
        <end position="210"/>
    </location>
</feature>
<dbReference type="GeneID" id="101512043"/>
<dbReference type="AlphaFoldDB" id="A0A1S2XLT5"/>
<feature type="compositionally biased region" description="Pro residues" evidence="1">
    <location>
        <begin position="124"/>
        <end position="136"/>
    </location>
</feature>
<dbReference type="InterPro" id="IPR002109">
    <property type="entry name" value="Glutaredoxin"/>
</dbReference>
<feature type="region of interest" description="Disordered" evidence="1">
    <location>
        <begin position="36"/>
        <end position="55"/>
    </location>
</feature>
<reference evidence="3" key="1">
    <citation type="journal article" date="2013" name="Nat. Biotechnol.">
        <title>Draft genome sequence of chickpea (Cicer arietinum) provides a resource for trait improvement.</title>
        <authorList>
            <person name="Varshney R.K."/>
            <person name="Song C."/>
            <person name="Saxena R.K."/>
            <person name="Azam S."/>
            <person name="Yu S."/>
            <person name="Sharpe A.G."/>
            <person name="Cannon S."/>
            <person name="Baek J."/>
            <person name="Rosen B.D."/>
            <person name="Tar'an B."/>
            <person name="Millan T."/>
            <person name="Zhang X."/>
            <person name="Ramsay L.D."/>
            <person name="Iwata A."/>
            <person name="Wang Y."/>
            <person name="Nelson W."/>
            <person name="Farmer A.D."/>
            <person name="Gaur P.M."/>
            <person name="Soderlund C."/>
            <person name="Penmetsa R.V."/>
            <person name="Xu C."/>
            <person name="Bharti A.K."/>
            <person name="He W."/>
            <person name="Winter P."/>
            <person name="Zhao S."/>
            <person name="Hane J.K."/>
            <person name="Carrasquilla-Garcia N."/>
            <person name="Condie J.A."/>
            <person name="Upadhyaya H.D."/>
            <person name="Luo M.C."/>
            <person name="Thudi M."/>
            <person name="Gowda C.L."/>
            <person name="Singh N.P."/>
            <person name="Lichtenzveig J."/>
            <person name="Gali K.K."/>
            <person name="Rubio J."/>
            <person name="Nadarajan N."/>
            <person name="Dolezel J."/>
            <person name="Bansal K.C."/>
            <person name="Xu X."/>
            <person name="Edwards D."/>
            <person name="Zhang G."/>
            <person name="Kahl G."/>
            <person name="Gil J."/>
            <person name="Singh K.B."/>
            <person name="Datta S.K."/>
            <person name="Jackson S.A."/>
            <person name="Wang J."/>
            <person name="Cook D.R."/>
        </authorList>
    </citation>
    <scope>NUCLEOTIDE SEQUENCE [LARGE SCALE GENOMIC DNA]</scope>
    <source>
        <strain evidence="3">cv. CDC Frontier</strain>
    </source>
</reference>
<name>A0A1S2XLT5_CICAR</name>
<dbReference type="Proteomes" id="UP000087171">
    <property type="component" value="Chromosome Ca2"/>
</dbReference>
<dbReference type="RefSeq" id="XP_004490629.1">
    <property type="nucleotide sequence ID" value="XM_004490572.3"/>
</dbReference>
<dbReference type="PANTHER" id="PTHR45669:SF26">
    <property type="entry name" value="GLUTAREDOXIN DOMAIN-CONTAINING PROTEIN"/>
    <property type="match status" value="1"/>
</dbReference>
<feature type="region of interest" description="Disordered" evidence="1">
    <location>
        <begin position="1"/>
        <end position="26"/>
    </location>
</feature>
<sequence>MWRPWGKSTVRIHSASPSPSSSFSCSSFKDIQTLCLEEPPQLPSPSSPTPRKPVFHRVRLANSLLRTWSNHLHQPPFKLPRSLSHPVPELDSLPEQEPSPKPNSEPELSPEPEPPHNDNHAPRKPSPPPSSPPPICFPGTEQRVVIYFTSLRVVRPIFEDCKSVLAILRAFRVQLDERDVSMDSSFLVEMNRIMGRTGLTLPRVFIGGIYVGGGEEIRQMHEIGELKKILEGLPAVDPTECHVCAGHRFVVCDACNGSKKVYTDKAGFKVCNVCNENGLLRCPSCFSYDFNNEIKN</sequence>
<dbReference type="PANTHER" id="PTHR45669">
    <property type="entry name" value="GLUTAREDOXIN DOMAIN-CONTAINING CYSTEINE-RICH PROTEIN CG12206-RELATED"/>
    <property type="match status" value="1"/>
</dbReference>
<evidence type="ECO:0000256" key="1">
    <source>
        <dbReference type="SAM" id="MobiDB-lite"/>
    </source>
</evidence>
<dbReference type="Gene3D" id="3.40.30.10">
    <property type="entry name" value="Glutaredoxin"/>
    <property type="match status" value="1"/>
</dbReference>
<dbReference type="SUPFAM" id="SSF52833">
    <property type="entry name" value="Thioredoxin-like"/>
    <property type="match status" value="1"/>
</dbReference>
<protein>
    <submittedName>
        <fullName evidence="4">Uncharacterized protein LOC101512043</fullName>
    </submittedName>
</protein>
<dbReference type="PaxDb" id="3827-XP_004490629.1"/>
<dbReference type="PROSITE" id="PS51257">
    <property type="entry name" value="PROKAR_LIPOPROTEIN"/>
    <property type="match status" value="1"/>
</dbReference>
<dbReference type="InterPro" id="IPR036249">
    <property type="entry name" value="Thioredoxin-like_sf"/>
</dbReference>
<dbReference type="CDD" id="cd03031">
    <property type="entry name" value="GRX_GRX_like"/>
    <property type="match status" value="1"/>
</dbReference>
<organism evidence="3 4">
    <name type="scientific">Cicer arietinum</name>
    <name type="common">Chickpea</name>
    <name type="synonym">Garbanzo</name>
    <dbReference type="NCBI Taxonomy" id="3827"/>
    <lineage>
        <taxon>Eukaryota</taxon>
        <taxon>Viridiplantae</taxon>
        <taxon>Streptophyta</taxon>
        <taxon>Embryophyta</taxon>
        <taxon>Tracheophyta</taxon>
        <taxon>Spermatophyta</taxon>
        <taxon>Magnoliopsida</taxon>
        <taxon>eudicotyledons</taxon>
        <taxon>Gunneridae</taxon>
        <taxon>Pentapetalae</taxon>
        <taxon>rosids</taxon>
        <taxon>fabids</taxon>
        <taxon>Fabales</taxon>
        <taxon>Fabaceae</taxon>
        <taxon>Papilionoideae</taxon>
        <taxon>50 kb inversion clade</taxon>
        <taxon>NPAAA clade</taxon>
        <taxon>Hologalegina</taxon>
        <taxon>IRL clade</taxon>
        <taxon>Cicereae</taxon>
        <taxon>Cicer</taxon>
    </lineage>
</organism>
<accession>A0A1S2XLT5</accession>
<evidence type="ECO:0000259" key="2">
    <source>
        <dbReference type="Pfam" id="PF00462"/>
    </source>
</evidence>
<evidence type="ECO:0000313" key="4">
    <source>
        <dbReference type="RefSeq" id="XP_004490629.1"/>
    </source>
</evidence>
<proteinExistence type="predicted"/>
<gene>
    <name evidence="4" type="primary">LOC101512043</name>
</gene>
<feature type="compositionally biased region" description="Pro residues" evidence="1">
    <location>
        <begin position="40"/>
        <end position="51"/>
    </location>
</feature>
<dbReference type="SMR" id="A0A1S2XLT5"/>
<feature type="region of interest" description="Disordered" evidence="1">
    <location>
        <begin position="77"/>
        <end position="136"/>
    </location>
</feature>
<dbReference type="eggNOG" id="KOG2824">
    <property type="taxonomic scope" value="Eukaryota"/>
</dbReference>
<dbReference type="KEGG" id="cam:101512043"/>
<reference evidence="4" key="2">
    <citation type="submission" date="2025-08" db="UniProtKB">
        <authorList>
            <consortium name="RefSeq"/>
        </authorList>
    </citation>
    <scope>IDENTIFICATION</scope>
    <source>
        <tissue evidence="4">Etiolated seedlings</tissue>
    </source>
</reference>
<dbReference type="OrthoDB" id="423313at2759"/>
<feature type="compositionally biased region" description="Low complexity" evidence="1">
    <location>
        <begin position="14"/>
        <end position="26"/>
    </location>
</feature>
<dbReference type="PROSITE" id="PS51354">
    <property type="entry name" value="GLUTAREDOXIN_2"/>
    <property type="match status" value="1"/>
</dbReference>